<evidence type="ECO:0000256" key="8">
    <source>
        <dbReference type="ARBA" id="ARBA00031282"/>
    </source>
</evidence>
<reference evidence="13 14" key="1">
    <citation type="submission" date="2024-09" db="EMBL/GenBank/DDBJ databases">
        <authorList>
            <person name="Sun Q."/>
            <person name="Mori K."/>
        </authorList>
    </citation>
    <scope>NUCLEOTIDE SEQUENCE [LARGE SCALE GENOMIC DNA]</scope>
    <source>
        <strain evidence="13 14">ATCC 51285</strain>
    </source>
</reference>
<dbReference type="PRINTS" id="PR00682">
    <property type="entry name" value="IPNSYNTHASE"/>
</dbReference>
<comment type="pathway">
    <text evidence="2">Alkene biosynthesis; ethylene biosynthesis via 2-oxoglutarate.</text>
</comment>
<gene>
    <name evidence="13" type="ORF">ACFFLH_09035</name>
</gene>
<dbReference type="EC" id="1.13.12.19" evidence="4"/>
<dbReference type="InterPro" id="IPR005123">
    <property type="entry name" value="Oxoglu/Fe-dep_dioxygenase_dom"/>
</dbReference>
<evidence type="ECO:0000256" key="5">
    <source>
        <dbReference type="ARBA" id="ARBA00019045"/>
    </source>
</evidence>
<evidence type="ECO:0000313" key="14">
    <source>
        <dbReference type="Proteomes" id="UP001589628"/>
    </source>
</evidence>
<comment type="catalytic activity">
    <reaction evidence="9">
        <text>2-oxoglutarate + O2 + 2 H(+) = ethene + 3 CO2 + H2O</text>
        <dbReference type="Rhea" id="RHEA:31523"/>
        <dbReference type="ChEBI" id="CHEBI:15377"/>
        <dbReference type="ChEBI" id="CHEBI:15378"/>
        <dbReference type="ChEBI" id="CHEBI:15379"/>
        <dbReference type="ChEBI" id="CHEBI:16526"/>
        <dbReference type="ChEBI" id="CHEBI:16810"/>
        <dbReference type="ChEBI" id="CHEBI:18153"/>
        <dbReference type="EC" id="1.13.12.19"/>
    </reaction>
</comment>
<evidence type="ECO:0000256" key="1">
    <source>
        <dbReference type="ARBA" id="ARBA00001954"/>
    </source>
</evidence>
<comment type="similarity">
    <text evidence="11">Belongs to the iron/ascorbate-dependent oxidoreductase family.</text>
</comment>
<dbReference type="RefSeq" id="WP_027311985.1">
    <property type="nucleotide sequence ID" value="NZ_JAUESS010000003.1"/>
</dbReference>
<dbReference type="Proteomes" id="UP001589628">
    <property type="component" value="Unassembled WGS sequence"/>
</dbReference>
<keyword evidence="11" id="KW-0408">Iron</keyword>
<name>A0ABV5ZB91_9GAMM</name>
<dbReference type="GO" id="GO:0051213">
    <property type="term" value="F:dioxygenase activity"/>
    <property type="evidence" value="ECO:0007669"/>
    <property type="project" value="UniProtKB-KW"/>
</dbReference>
<keyword evidence="6" id="KW-0266">Ethylene biosynthesis</keyword>
<protein>
    <recommendedName>
        <fullName evidence="5">2-oxoglutarate-dependent ethylene/succinate-forming enzyme</fullName>
        <ecNumber evidence="4">1.13.12.19</ecNumber>
        <ecNumber evidence="3">1.14.20.7</ecNumber>
    </recommendedName>
    <alternativeName>
        <fullName evidence="7">2-oxoglutarate dioxygenase (ethylene-forming)</fullName>
    </alternativeName>
    <alternativeName>
        <fullName evidence="8">2-oxoglutarate/L-arginine monooxygenase/decarboxylase (succinate-forming)</fullName>
    </alternativeName>
</protein>
<dbReference type="PANTHER" id="PTHR47990">
    <property type="entry name" value="2-OXOGLUTARATE (2OG) AND FE(II)-DEPENDENT OXYGENASE SUPERFAMILY PROTEIN-RELATED"/>
    <property type="match status" value="1"/>
</dbReference>
<evidence type="ECO:0000256" key="4">
    <source>
        <dbReference type="ARBA" id="ARBA00012531"/>
    </source>
</evidence>
<comment type="caution">
    <text evidence="13">The sequence shown here is derived from an EMBL/GenBank/DDBJ whole genome shotgun (WGS) entry which is preliminary data.</text>
</comment>
<keyword evidence="13" id="KW-0223">Dioxygenase</keyword>
<dbReference type="InterPro" id="IPR026992">
    <property type="entry name" value="DIOX_N"/>
</dbReference>
<evidence type="ECO:0000256" key="9">
    <source>
        <dbReference type="ARBA" id="ARBA00047725"/>
    </source>
</evidence>
<dbReference type="Gene3D" id="2.60.120.330">
    <property type="entry name" value="B-lactam Antibiotic, Isopenicillin N Synthase, Chain"/>
    <property type="match status" value="1"/>
</dbReference>
<evidence type="ECO:0000256" key="2">
    <source>
        <dbReference type="ARBA" id="ARBA00004767"/>
    </source>
</evidence>
<keyword evidence="11" id="KW-0479">Metal-binding</keyword>
<evidence type="ECO:0000256" key="7">
    <source>
        <dbReference type="ARBA" id="ARBA00031011"/>
    </source>
</evidence>
<sequence>MSQSSIPVLDLERFASDRTAFVQELGKGYAEWGFAGIVNHGISDEILQQAYTQIKAFFALDQATKDKYILPGMGGARGYTGFGVEHAKDSDYPDLKEFWHVGRELPTGELPHPSLLANLWVEELPEFKPALLNLYQALDTLGGKMLSAMALYLGLEEHYFADKVNRGNSILRPIHYPPVAQQDGLSVRSAQHEDINFITLLIGAEEPGLEVLSKKGEWVPINAIPGTIVCNIGDMLQRLTNHVLPSTTHRVVNPQGERSQHPRYSIPFFLHPNPDFVIETLPGCITADNPNRYPEPITADDYLKQRLREIGLL</sequence>
<dbReference type="InterPro" id="IPR044861">
    <property type="entry name" value="IPNS-like_FE2OG_OXY"/>
</dbReference>
<dbReference type="EC" id="1.14.20.7" evidence="3"/>
<evidence type="ECO:0000256" key="6">
    <source>
        <dbReference type="ARBA" id="ARBA00022666"/>
    </source>
</evidence>
<organism evidence="13 14">
    <name type="scientific">Balneatrix alpica</name>
    <dbReference type="NCBI Taxonomy" id="75684"/>
    <lineage>
        <taxon>Bacteria</taxon>
        <taxon>Pseudomonadati</taxon>
        <taxon>Pseudomonadota</taxon>
        <taxon>Gammaproteobacteria</taxon>
        <taxon>Oceanospirillales</taxon>
        <taxon>Balneatrichaceae</taxon>
        <taxon>Balneatrix</taxon>
    </lineage>
</organism>
<dbReference type="InterPro" id="IPR050231">
    <property type="entry name" value="Iron_ascorbate_oxido_reductase"/>
</dbReference>
<accession>A0ABV5ZB91</accession>
<dbReference type="SUPFAM" id="SSF51197">
    <property type="entry name" value="Clavaminate synthase-like"/>
    <property type="match status" value="1"/>
</dbReference>
<dbReference type="PROSITE" id="PS51471">
    <property type="entry name" value="FE2OG_OXY"/>
    <property type="match status" value="1"/>
</dbReference>
<evidence type="ECO:0000256" key="3">
    <source>
        <dbReference type="ARBA" id="ARBA00012293"/>
    </source>
</evidence>
<evidence type="ECO:0000259" key="12">
    <source>
        <dbReference type="PROSITE" id="PS51471"/>
    </source>
</evidence>
<comment type="catalytic activity">
    <reaction evidence="10">
        <text>L-arginine + 2-oxoglutarate + O2 = guanidine + L-glutamate 5-semialdehyde + succinate + CO2</text>
        <dbReference type="Rhea" id="RHEA:31535"/>
        <dbReference type="ChEBI" id="CHEBI:15379"/>
        <dbReference type="ChEBI" id="CHEBI:16526"/>
        <dbReference type="ChEBI" id="CHEBI:16810"/>
        <dbReference type="ChEBI" id="CHEBI:30031"/>
        <dbReference type="ChEBI" id="CHEBI:30087"/>
        <dbReference type="ChEBI" id="CHEBI:32682"/>
        <dbReference type="ChEBI" id="CHEBI:58066"/>
        <dbReference type="EC" id="1.14.20.7"/>
    </reaction>
</comment>
<evidence type="ECO:0000256" key="11">
    <source>
        <dbReference type="RuleBase" id="RU003682"/>
    </source>
</evidence>
<dbReference type="InterPro" id="IPR027443">
    <property type="entry name" value="IPNS-like_sf"/>
</dbReference>
<dbReference type="EMBL" id="JBHLZN010000002">
    <property type="protein sequence ID" value="MFB9886553.1"/>
    <property type="molecule type" value="Genomic_DNA"/>
</dbReference>
<dbReference type="Pfam" id="PF03171">
    <property type="entry name" value="2OG-FeII_Oxy"/>
    <property type="match status" value="1"/>
</dbReference>
<proteinExistence type="inferred from homology"/>
<feature type="domain" description="Fe2OG dioxygenase" evidence="12">
    <location>
        <begin position="166"/>
        <end position="272"/>
    </location>
</feature>
<keyword evidence="11" id="KW-0560">Oxidoreductase</keyword>
<dbReference type="Pfam" id="PF14226">
    <property type="entry name" value="DIOX_N"/>
    <property type="match status" value="1"/>
</dbReference>
<keyword evidence="14" id="KW-1185">Reference proteome</keyword>
<comment type="cofactor">
    <cofactor evidence="1">
        <name>Fe(2+)</name>
        <dbReference type="ChEBI" id="CHEBI:29033"/>
    </cofactor>
</comment>
<evidence type="ECO:0000256" key="10">
    <source>
        <dbReference type="ARBA" id="ARBA00049359"/>
    </source>
</evidence>
<evidence type="ECO:0000313" key="13">
    <source>
        <dbReference type="EMBL" id="MFB9886553.1"/>
    </source>
</evidence>